<keyword evidence="5" id="KW-1185">Reference proteome</keyword>
<evidence type="ECO:0000313" key="4">
    <source>
        <dbReference type="EMBL" id="MDY0881789.1"/>
    </source>
</evidence>
<accession>A0ABU5E6M3</accession>
<evidence type="ECO:0000313" key="5">
    <source>
        <dbReference type="Proteomes" id="UP001279642"/>
    </source>
</evidence>
<dbReference type="EMBL" id="JAXCLW010000001">
    <property type="protein sequence ID" value="MDY0881789.1"/>
    <property type="molecule type" value="Genomic_DNA"/>
</dbReference>
<keyword evidence="4" id="KW-0328">Glycosyltransferase</keyword>
<feature type="domain" description="Glycosyltransferase subfamily 4-like N-terminal" evidence="3">
    <location>
        <begin position="17"/>
        <end position="172"/>
    </location>
</feature>
<dbReference type="InterPro" id="IPR028098">
    <property type="entry name" value="Glyco_trans_4-like_N"/>
</dbReference>
<dbReference type="Proteomes" id="UP001279642">
    <property type="component" value="Unassembled WGS sequence"/>
</dbReference>
<keyword evidence="4" id="KW-0808">Transferase</keyword>
<feature type="region of interest" description="Disordered" evidence="1">
    <location>
        <begin position="383"/>
        <end position="415"/>
    </location>
</feature>
<proteinExistence type="predicted"/>
<protein>
    <submittedName>
        <fullName evidence="4">Glycosyltransferase</fullName>
        <ecNumber evidence="4">2.4.-.-</ecNumber>
    </submittedName>
</protein>
<dbReference type="PANTHER" id="PTHR12526:SF636">
    <property type="entry name" value="BLL3647 PROTEIN"/>
    <property type="match status" value="1"/>
</dbReference>
<dbReference type="PANTHER" id="PTHR12526">
    <property type="entry name" value="GLYCOSYLTRANSFERASE"/>
    <property type="match status" value="1"/>
</dbReference>
<reference evidence="4 5" key="1">
    <citation type="journal article" date="2016" name="Antonie Van Leeuwenhoek">
        <title>Dongia soli sp. nov., isolated from soil from Dokdo, Korea.</title>
        <authorList>
            <person name="Kim D.U."/>
            <person name="Lee H."/>
            <person name="Kim H."/>
            <person name="Kim S.G."/>
            <person name="Ka J.O."/>
        </authorList>
    </citation>
    <scope>NUCLEOTIDE SEQUENCE [LARGE SCALE GENOMIC DNA]</scope>
    <source>
        <strain evidence="4 5">D78</strain>
    </source>
</reference>
<dbReference type="RefSeq" id="WP_320506837.1">
    <property type="nucleotide sequence ID" value="NZ_JAXCLW010000001.1"/>
</dbReference>
<evidence type="ECO:0000259" key="2">
    <source>
        <dbReference type="Pfam" id="PF00534"/>
    </source>
</evidence>
<evidence type="ECO:0000256" key="1">
    <source>
        <dbReference type="SAM" id="MobiDB-lite"/>
    </source>
</evidence>
<dbReference type="Pfam" id="PF00534">
    <property type="entry name" value="Glycos_transf_1"/>
    <property type="match status" value="1"/>
</dbReference>
<dbReference type="Pfam" id="PF13439">
    <property type="entry name" value="Glyco_transf_4"/>
    <property type="match status" value="1"/>
</dbReference>
<dbReference type="InterPro" id="IPR001296">
    <property type="entry name" value="Glyco_trans_1"/>
</dbReference>
<evidence type="ECO:0000259" key="3">
    <source>
        <dbReference type="Pfam" id="PF13439"/>
    </source>
</evidence>
<organism evidence="4 5">
    <name type="scientific">Dongia soli</name>
    <dbReference type="NCBI Taxonomy" id="600628"/>
    <lineage>
        <taxon>Bacteria</taxon>
        <taxon>Pseudomonadati</taxon>
        <taxon>Pseudomonadota</taxon>
        <taxon>Alphaproteobacteria</taxon>
        <taxon>Rhodospirillales</taxon>
        <taxon>Dongiaceae</taxon>
        <taxon>Dongia</taxon>
    </lineage>
</organism>
<comment type="caution">
    <text evidence="4">The sequence shown here is derived from an EMBL/GenBank/DDBJ whole genome shotgun (WGS) entry which is preliminary data.</text>
</comment>
<gene>
    <name evidence="4" type="ORF">SMD27_02960</name>
</gene>
<dbReference type="EC" id="2.4.-.-" evidence="4"/>
<dbReference type="Gene3D" id="3.40.50.2000">
    <property type="entry name" value="Glycogen Phosphorylase B"/>
    <property type="match status" value="2"/>
</dbReference>
<feature type="domain" description="Glycosyl transferase family 1" evidence="2">
    <location>
        <begin position="192"/>
        <end position="347"/>
    </location>
</feature>
<sequence length="415" mass="44740">MQGHPTVLQLISRLDGGGSGRIAIELSSTVCEAGGRALIAYDGEAATYELTRHGITPVEDKLTSRNPVSTYNVVRRLVGVIAQHKVDIVHAQNASLAVIGQAAAKKAGCRLVTTFHDGPGHVATLKKKSRAAFAASDHIVTLSYLTANEIAKAMPELRDRISVVPYGVDLSRFDPARVTAQRVIQLANLWRMPDDKPIIMLPGRFVPQKGHGQLIEALAEMKDVDLRCIMVGPSPDGGAYREQLENKIRAHGLDDRIQLADECRDMPAALMLADLVVAPYVEPSTYNRVIVEAQALGRPLIASDFPCAREMVDGSSMAWLTPPKDKGALAWAIRDALSLPLEERQMRTEQVIANLRQRSDRDVMCQHMLALYAALASGALPGRPDQADHLPGDPAGHDSGSNGALGGEPILHPVG</sequence>
<name>A0ABU5E6M3_9PROT</name>
<dbReference type="GO" id="GO:0016757">
    <property type="term" value="F:glycosyltransferase activity"/>
    <property type="evidence" value="ECO:0007669"/>
    <property type="project" value="UniProtKB-KW"/>
</dbReference>
<dbReference type="SUPFAM" id="SSF53756">
    <property type="entry name" value="UDP-Glycosyltransferase/glycogen phosphorylase"/>
    <property type="match status" value="1"/>
</dbReference>